<dbReference type="NCBIfam" id="TIGR01665">
    <property type="entry name" value="put_anti_recept"/>
    <property type="match status" value="1"/>
</dbReference>
<organism evidence="2 3">
    <name type="scientific">Helcococcus bovis</name>
    <dbReference type="NCBI Taxonomy" id="3153252"/>
    <lineage>
        <taxon>Bacteria</taxon>
        <taxon>Bacillati</taxon>
        <taxon>Bacillota</taxon>
        <taxon>Tissierellia</taxon>
        <taxon>Tissierellales</taxon>
        <taxon>Peptoniphilaceae</taxon>
        <taxon>Helcococcus</taxon>
    </lineage>
</organism>
<dbReference type="RefSeq" id="WP_408126768.1">
    <property type="nucleotide sequence ID" value="NZ_JBFNFH010000014.1"/>
</dbReference>
<protein>
    <submittedName>
        <fullName evidence="2">Phage tail spike protein</fullName>
    </submittedName>
</protein>
<gene>
    <name evidence="2" type="ORF">ABGF40_06250</name>
</gene>
<feature type="domain" description="Tail spike" evidence="1">
    <location>
        <begin position="89"/>
        <end position="343"/>
    </location>
</feature>
<reference evidence="2 3" key="1">
    <citation type="journal article" date="2024" name="Front. Microbiol.">
        <title>Pangenomic and biochemical analyses of Helcococcus ovis reveal widespread tetracycline resistance and a novel bacterial species, Helcococcus bovis.</title>
        <authorList>
            <person name="Cunha F."/>
            <person name="Zhai Y."/>
            <person name="Casaro S."/>
            <person name="Jones K.L."/>
            <person name="Hernandez M."/>
            <person name="Bisinotto R.S."/>
            <person name="Kariyawasam S."/>
            <person name="Brown M.B."/>
            <person name="Phillips A."/>
            <person name="Jeong K.C."/>
            <person name="Galvao K.N."/>
        </authorList>
    </citation>
    <scope>NUCLEOTIDE SEQUENCE [LARGE SCALE GENOMIC DNA]</scope>
    <source>
        <strain evidence="2 3">KG197</strain>
    </source>
</reference>
<dbReference type="Pfam" id="PF06605">
    <property type="entry name" value="Prophage_tail"/>
    <property type="match status" value="1"/>
</dbReference>
<comment type="caution">
    <text evidence="2">The sequence shown here is derived from an EMBL/GenBank/DDBJ whole genome shotgun (WGS) entry which is preliminary data.</text>
</comment>
<dbReference type="InterPro" id="IPR007119">
    <property type="entry name" value="Phage_tail_spike_N"/>
</dbReference>
<evidence type="ECO:0000259" key="1">
    <source>
        <dbReference type="Pfam" id="PF06605"/>
    </source>
</evidence>
<dbReference type="InterPro" id="IPR010572">
    <property type="entry name" value="Tail_dom"/>
</dbReference>
<sequence length="634" mass="72520">MIIYVYDLNEEQINTLDVDYKLTRSLTGLSTFEFTSHVPLEKGYRIVFQKDKKLYEFILVDIEYSRKDSYEFEYYCQDSIIEIASNVIEEERPTLNINKTLDIVFKDSRWSYDVKGYDEGVKRKCNFYRINMLEAFNIVVENFKVEWHTRITMVGSKITKREVIIEKIGGEANSRLEFGKNIIEFKRKISSEPIITALIGLGKGEEKFDEEGESTGGFGRRITFADVNNGVWYVANEEAKELYGLGEKGSKKHVFGFVEFPEITSKLELLEATKKELEQTSQRNIEYTISVENLHLDCGLGDMVQAIDEVIDFRGYLRVIQVEETNDLIILTFGSKTQTISKFTNNTRREFEEKVTEHVGSILNETLKKITHDYLNEDGYTYNLEANNEYKLPAGIYSFDKPINENPTKVVYLGAGKVLISNEKGTDGAWKWQTAMDGRGVAGESIITNSITANKLAPDVGQSLDLSSNVSITQMVKKDFVTKEEHKSSMKERDEVNAQKVSVDDYNQNNEIINQRMTYLEQTESSFELLFSSLKENIENNRVNIEELSAKIVSGMDEKGHTYTEWGSSDQLNKVRVGSDGISMISNEQKTMKLRDGVVEANSLYVTKTIGFGNHVAERYNEEFTLFRWTGGVL</sequence>
<dbReference type="Proteomes" id="UP001629536">
    <property type="component" value="Unassembled WGS sequence"/>
</dbReference>
<proteinExistence type="predicted"/>
<dbReference type="EMBL" id="JBFNFH010000014">
    <property type="protein sequence ID" value="MFM1525275.1"/>
    <property type="molecule type" value="Genomic_DNA"/>
</dbReference>
<accession>A0ABW9F763</accession>
<name>A0ABW9F763_9FIRM</name>
<keyword evidence="3" id="KW-1185">Reference proteome</keyword>
<evidence type="ECO:0000313" key="3">
    <source>
        <dbReference type="Proteomes" id="UP001629536"/>
    </source>
</evidence>
<evidence type="ECO:0000313" key="2">
    <source>
        <dbReference type="EMBL" id="MFM1525275.1"/>
    </source>
</evidence>